<evidence type="ECO:0000256" key="2">
    <source>
        <dbReference type="SAM" id="MobiDB-lite"/>
    </source>
</evidence>
<reference evidence="3" key="1">
    <citation type="submission" date="2023-06" db="EMBL/GenBank/DDBJ databases">
        <title>Genome-scale phylogeny and comparative genomics of the fungal order Sordariales.</title>
        <authorList>
            <consortium name="Lawrence Berkeley National Laboratory"/>
            <person name="Hensen N."/>
            <person name="Bonometti L."/>
            <person name="Westerberg I."/>
            <person name="Brannstrom I.O."/>
            <person name="Guillou S."/>
            <person name="Cros-Aarteil S."/>
            <person name="Calhoun S."/>
            <person name="Haridas S."/>
            <person name="Kuo A."/>
            <person name="Mondo S."/>
            <person name="Pangilinan J."/>
            <person name="Riley R."/>
            <person name="Labutti K."/>
            <person name="Andreopoulos B."/>
            <person name="Lipzen A."/>
            <person name="Chen C."/>
            <person name="Yanf M."/>
            <person name="Daum C."/>
            <person name="Ng V."/>
            <person name="Clum A."/>
            <person name="Steindorff A."/>
            <person name="Ohm R."/>
            <person name="Martin F."/>
            <person name="Silar P."/>
            <person name="Natvig D."/>
            <person name="Lalanne C."/>
            <person name="Gautier V."/>
            <person name="Ament-Velasquez S.L."/>
            <person name="Kruys A."/>
            <person name="Hutchinson M.I."/>
            <person name="Powell A.J."/>
            <person name="Barry K."/>
            <person name="Miller A.N."/>
            <person name="Grigoriev I.V."/>
            <person name="Debuchy R."/>
            <person name="Gladieux P."/>
            <person name="Thoren M.H."/>
            <person name="Johannesson H."/>
        </authorList>
    </citation>
    <scope>NUCLEOTIDE SEQUENCE</scope>
    <source>
        <strain evidence="3">CBS 606.72</strain>
    </source>
</reference>
<keyword evidence="3" id="KW-0808">Transferase</keyword>
<feature type="region of interest" description="Disordered" evidence="2">
    <location>
        <begin position="1"/>
        <end position="35"/>
    </location>
</feature>
<keyword evidence="3" id="KW-0489">Methyltransferase</keyword>
<dbReference type="GO" id="GO:0008168">
    <property type="term" value="F:methyltransferase activity"/>
    <property type="evidence" value="ECO:0007669"/>
    <property type="project" value="UniProtKB-KW"/>
</dbReference>
<accession>A0AA40BTN3</accession>
<feature type="compositionally biased region" description="Low complexity" evidence="2">
    <location>
        <begin position="19"/>
        <end position="33"/>
    </location>
</feature>
<name>A0AA40BTN3_9PEZI</name>
<keyword evidence="4" id="KW-1185">Reference proteome</keyword>
<evidence type="ECO:0000313" key="4">
    <source>
        <dbReference type="Proteomes" id="UP001175000"/>
    </source>
</evidence>
<proteinExistence type="inferred from homology"/>
<evidence type="ECO:0000256" key="1">
    <source>
        <dbReference type="ARBA" id="ARBA00038158"/>
    </source>
</evidence>
<comment type="caution">
    <text evidence="3">The sequence shown here is derived from an EMBL/GenBank/DDBJ whole genome shotgun (WGS) entry which is preliminary data.</text>
</comment>
<dbReference type="Gene3D" id="3.40.50.150">
    <property type="entry name" value="Vaccinia Virus protein VP39"/>
    <property type="match status" value="1"/>
</dbReference>
<dbReference type="CDD" id="cd02440">
    <property type="entry name" value="AdoMet_MTases"/>
    <property type="match status" value="1"/>
</dbReference>
<dbReference type="Proteomes" id="UP001175000">
    <property type="component" value="Unassembled WGS sequence"/>
</dbReference>
<dbReference type="PANTHER" id="PTHR43591">
    <property type="entry name" value="METHYLTRANSFERASE"/>
    <property type="match status" value="1"/>
</dbReference>
<dbReference type="SUPFAM" id="SSF53335">
    <property type="entry name" value="S-adenosyl-L-methionine-dependent methyltransferases"/>
    <property type="match status" value="1"/>
</dbReference>
<protein>
    <submittedName>
        <fullName evidence="3">S-adenosyl-L-methionine-dependent methyltransferase</fullName>
    </submittedName>
</protein>
<gene>
    <name evidence="3" type="ORF">B0T14DRAFT_525914</name>
</gene>
<dbReference type="InterPro" id="IPR029063">
    <property type="entry name" value="SAM-dependent_MTases_sf"/>
</dbReference>
<evidence type="ECO:0000313" key="3">
    <source>
        <dbReference type="EMBL" id="KAK0613250.1"/>
    </source>
</evidence>
<dbReference type="GO" id="GO:0032259">
    <property type="term" value="P:methylation"/>
    <property type="evidence" value="ECO:0007669"/>
    <property type="project" value="UniProtKB-KW"/>
</dbReference>
<dbReference type="Pfam" id="PF13489">
    <property type="entry name" value="Methyltransf_23"/>
    <property type="match status" value="1"/>
</dbReference>
<dbReference type="PANTHER" id="PTHR43591:SF10">
    <property type="entry name" value="ABC TRANSMEMBRANE TYPE-1 DOMAIN-CONTAINING PROTEIN-RELATED"/>
    <property type="match status" value="1"/>
</dbReference>
<organism evidence="3 4">
    <name type="scientific">Immersiella caudata</name>
    <dbReference type="NCBI Taxonomy" id="314043"/>
    <lineage>
        <taxon>Eukaryota</taxon>
        <taxon>Fungi</taxon>
        <taxon>Dikarya</taxon>
        <taxon>Ascomycota</taxon>
        <taxon>Pezizomycotina</taxon>
        <taxon>Sordariomycetes</taxon>
        <taxon>Sordariomycetidae</taxon>
        <taxon>Sordariales</taxon>
        <taxon>Lasiosphaeriaceae</taxon>
        <taxon>Immersiella</taxon>
    </lineage>
</organism>
<comment type="similarity">
    <text evidence="1">Belongs to the methyltransferase superfamily. LaeA methyltransferase family.</text>
</comment>
<dbReference type="EMBL" id="JAULSU010000006">
    <property type="protein sequence ID" value="KAK0613250.1"/>
    <property type="molecule type" value="Genomic_DNA"/>
</dbReference>
<sequence length="364" mass="40543">MSQPNKPKGEETASQGVDAPASTAADTPAPITAEGILPADHWAQLDESYEDDADSALDDAATSTASITSSILNYRKIHGRTFHSDQGNAQSWFANDEAQRESMDITHHAFTLILGDKLHLAPLEKRKLHKVLDVGTGTGIWAIDFADEHPEAVIIGTDVSPIQPTWVPPNIRFEIEDCTGPWSFEPNSFDYVHLRFLLGSIDNWDLLMQRAFEACAPGGYIESFEPSSYLESDDGTVTGKMAMGQWGKLFVEGGRRMGRSFEVYQKGTVRAALEKAGFVDVHEENFKVPIGGWPKDARLKEIGQITQLGFSKDPEGYMVFLAHTLGWKREETLVYLAHLKRELCSSRIHSFYMQKVIWARKPEA</sequence>
<dbReference type="AlphaFoldDB" id="A0AA40BTN3"/>